<dbReference type="EMBL" id="BDGG01000011">
    <property type="protein sequence ID" value="GAV04733.1"/>
    <property type="molecule type" value="Genomic_DNA"/>
</dbReference>
<proteinExistence type="predicted"/>
<feature type="region of interest" description="Disordered" evidence="1">
    <location>
        <begin position="19"/>
        <end position="42"/>
    </location>
</feature>
<feature type="compositionally biased region" description="Polar residues" evidence="1">
    <location>
        <begin position="28"/>
        <end position="42"/>
    </location>
</feature>
<protein>
    <submittedName>
        <fullName evidence="2">Uncharacterized protein</fullName>
    </submittedName>
</protein>
<dbReference type="AlphaFoldDB" id="A0A1D1VWU0"/>
<accession>A0A1D1VWU0</accession>
<evidence type="ECO:0000313" key="2">
    <source>
        <dbReference type="EMBL" id="GAV04733.1"/>
    </source>
</evidence>
<sequence>MSGDASVLVVSTANGTAAVNKEERLQSDAVNNQKTSKNQQGANFRDIRGLLKFDLSE</sequence>
<name>A0A1D1VWU0_RAMVA</name>
<comment type="caution">
    <text evidence="2">The sequence shown here is derived from an EMBL/GenBank/DDBJ whole genome shotgun (WGS) entry which is preliminary data.</text>
</comment>
<keyword evidence="3" id="KW-1185">Reference proteome</keyword>
<dbReference type="Proteomes" id="UP000186922">
    <property type="component" value="Unassembled WGS sequence"/>
</dbReference>
<evidence type="ECO:0000313" key="3">
    <source>
        <dbReference type="Proteomes" id="UP000186922"/>
    </source>
</evidence>
<evidence type="ECO:0000256" key="1">
    <source>
        <dbReference type="SAM" id="MobiDB-lite"/>
    </source>
</evidence>
<reference evidence="2 3" key="1">
    <citation type="journal article" date="2016" name="Nat. Commun.">
        <title>Extremotolerant tardigrade genome and improved radiotolerance of human cultured cells by tardigrade-unique protein.</title>
        <authorList>
            <person name="Hashimoto T."/>
            <person name="Horikawa D.D."/>
            <person name="Saito Y."/>
            <person name="Kuwahara H."/>
            <person name="Kozuka-Hata H."/>
            <person name="Shin-I T."/>
            <person name="Minakuchi Y."/>
            <person name="Ohishi K."/>
            <person name="Motoyama A."/>
            <person name="Aizu T."/>
            <person name="Enomoto A."/>
            <person name="Kondo K."/>
            <person name="Tanaka S."/>
            <person name="Hara Y."/>
            <person name="Koshikawa S."/>
            <person name="Sagara H."/>
            <person name="Miura T."/>
            <person name="Yokobori S."/>
            <person name="Miyagawa K."/>
            <person name="Suzuki Y."/>
            <person name="Kubo T."/>
            <person name="Oyama M."/>
            <person name="Kohara Y."/>
            <person name="Fujiyama A."/>
            <person name="Arakawa K."/>
            <person name="Katayama T."/>
            <person name="Toyoda A."/>
            <person name="Kunieda T."/>
        </authorList>
    </citation>
    <scope>NUCLEOTIDE SEQUENCE [LARGE SCALE GENOMIC DNA]</scope>
    <source>
        <strain evidence="2 3">YOKOZUNA-1</strain>
    </source>
</reference>
<gene>
    <name evidence="2" type="primary">RvY_14966-1</name>
    <name evidence="2" type="synonym">RvY_14966.1</name>
    <name evidence="2" type="ORF">RvY_14966</name>
</gene>
<organism evidence="2 3">
    <name type="scientific">Ramazzottius varieornatus</name>
    <name type="common">Water bear</name>
    <name type="synonym">Tardigrade</name>
    <dbReference type="NCBI Taxonomy" id="947166"/>
    <lineage>
        <taxon>Eukaryota</taxon>
        <taxon>Metazoa</taxon>
        <taxon>Ecdysozoa</taxon>
        <taxon>Tardigrada</taxon>
        <taxon>Eutardigrada</taxon>
        <taxon>Parachela</taxon>
        <taxon>Hypsibioidea</taxon>
        <taxon>Ramazzottiidae</taxon>
        <taxon>Ramazzottius</taxon>
    </lineage>
</organism>